<accession>A0ACC1AQI3</accession>
<organism evidence="1 2">
    <name type="scientific">Pistacia atlantica</name>
    <dbReference type="NCBI Taxonomy" id="434234"/>
    <lineage>
        <taxon>Eukaryota</taxon>
        <taxon>Viridiplantae</taxon>
        <taxon>Streptophyta</taxon>
        <taxon>Embryophyta</taxon>
        <taxon>Tracheophyta</taxon>
        <taxon>Spermatophyta</taxon>
        <taxon>Magnoliopsida</taxon>
        <taxon>eudicotyledons</taxon>
        <taxon>Gunneridae</taxon>
        <taxon>Pentapetalae</taxon>
        <taxon>rosids</taxon>
        <taxon>malvids</taxon>
        <taxon>Sapindales</taxon>
        <taxon>Anacardiaceae</taxon>
        <taxon>Pistacia</taxon>
    </lineage>
</organism>
<evidence type="ECO:0000313" key="1">
    <source>
        <dbReference type="EMBL" id="KAJ0088908.1"/>
    </source>
</evidence>
<comment type="caution">
    <text evidence="1">The sequence shown here is derived from an EMBL/GenBank/DDBJ whole genome shotgun (WGS) entry which is preliminary data.</text>
</comment>
<keyword evidence="2" id="KW-1185">Reference proteome</keyword>
<dbReference type="Proteomes" id="UP001164250">
    <property type="component" value="Chromosome 9"/>
</dbReference>
<sequence>MAILLPAVGFPLNESFASPVVSSGLIKELDKRNDVHDIQSDGKSSKTIRLVVWQPPLPYWVKVNTDGASKGNPGLSACEGVFIASACEFLGAFAVPLGTQCAYYTELMGVFMAVHIAHANNWRRLWIGSDSSIVVQAIQRTKLDPPEALEPVWKNIQRKMDSMNIRCSHIYREGNRVADELANLGLKYPSLHMWGIPPEEIQELLKHDACGLPNYRICKSRERHFHCG</sequence>
<reference evidence="2" key="1">
    <citation type="journal article" date="2023" name="G3 (Bethesda)">
        <title>Genome assembly and association tests identify interacting loci associated with vigor, precocity, and sex in interspecific pistachio rootstocks.</title>
        <authorList>
            <person name="Palmer W."/>
            <person name="Jacygrad E."/>
            <person name="Sagayaradj S."/>
            <person name="Cavanaugh K."/>
            <person name="Han R."/>
            <person name="Bertier L."/>
            <person name="Beede B."/>
            <person name="Kafkas S."/>
            <person name="Golino D."/>
            <person name="Preece J."/>
            <person name="Michelmore R."/>
        </authorList>
    </citation>
    <scope>NUCLEOTIDE SEQUENCE [LARGE SCALE GENOMIC DNA]</scope>
</reference>
<gene>
    <name evidence="1" type="ORF">Patl1_33008</name>
</gene>
<proteinExistence type="predicted"/>
<name>A0ACC1AQI3_9ROSI</name>
<protein>
    <submittedName>
        <fullName evidence="1">Uncharacterized protein</fullName>
    </submittedName>
</protein>
<evidence type="ECO:0000313" key="2">
    <source>
        <dbReference type="Proteomes" id="UP001164250"/>
    </source>
</evidence>
<dbReference type="EMBL" id="CM047905">
    <property type="protein sequence ID" value="KAJ0088908.1"/>
    <property type="molecule type" value="Genomic_DNA"/>
</dbReference>